<comment type="caution">
    <text evidence="2">The sequence shown here is derived from an EMBL/GenBank/DDBJ whole genome shotgun (WGS) entry which is preliminary data.</text>
</comment>
<evidence type="ECO:0000256" key="1">
    <source>
        <dbReference type="SAM" id="Phobius"/>
    </source>
</evidence>
<keyword evidence="1" id="KW-0472">Membrane</keyword>
<dbReference type="Proteomes" id="UP001595387">
    <property type="component" value="Unassembled WGS sequence"/>
</dbReference>
<gene>
    <name evidence="2" type="ORF">ACFODW_01310</name>
</gene>
<dbReference type="EMBL" id="JBHRRZ010000002">
    <property type="protein sequence ID" value="MFC2947002.1"/>
    <property type="molecule type" value="Genomic_DNA"/>
</dbReference>
<feature type="transmembrane region" description="Helical" evidence="1">
    <location>
        <begin position="6"/>
        <end position="25"/>
    </location>
</feature>
<keyword evidence="1" id="KW-1133">Transmembrane helix</keyword>
<dbReference type="RefSeq" id="WP_390301757.1">
    <property type="nucleotide sequence ID" value="NZ_JBHRRZ010000002.1"/>
</dbReference>
<sequence>MNFELMPVVLFGTLFPIVIGLLLRLPKLIIEMKRNKQWIFDWIKFMAIGIPSLSIIFMSIFPFTPLSEGFFTIPEIILIGSPTIQIIAGVVFGYTLLDSLKK</sequence>
<feature type="transmembrane region" description="Helical" evidence="1">
    <location>
        <begin position="76"/>
        <end position="97"/>
    </location>
</feature>
<reference evidence="3" key="1">
    <citation type="journal article" date="2019" name="Int. J. Syst. Evol. Microbiol.">
        <title>The Global Catalogue of Microorganisms (GCM) 10K type strain sequencing project: providing services to taxonomists for standard genome sequencing and annotation.</title>
        <authorList>
            <consortium name="The Broad Institute Genomics Platform"/>
            <consortium name="The Broad Institute Genome Sequencing Center for Infectious Disease"/>
            <person name="Wu L."/>
            <person name="Ma J."/>
        </authorList>
    </citation>
    <scope>NUCLEOTIDE SEQUENCE [LARGE SCALE GENOMIC DNA]</scope>
    <source>
        <strain evidence="3">KCTC 13193</strain>
    </source>
</reference>
<keyword evidence="1" id="KW-0812">Transmembrane</keyword>
<organism evidence="2 3">
    <name type="scientific">Virgibacillus sediminis</name>
    <dbReference type="NCBI Taxonomy" id="202260"/>
    <lineage>
        <taxon>Bacteria</taxon>
        <taxon>Bacillati</taxon>
        <taxon>Bacillota</taxon>
        <taxon>Bacilli</taxon>
        <taxon>Bacillales</taxon>
        <taxon>Bacillaceae</taxon>
        <taxon>Virgibacillus</taxon>
    </lineage>
</organism>
<protein>
    <submittedName>
        <fullName evidence="2">Uncharacterized protein</fullName>
    </submittedName>
</protein>
<evidence type="ECO:0000313" key="2">
    <source>
        <dbReference type="EMBL" id="MFC2947002.1"/>
    </source>
</evidence>
<proteinExistence type="predicted"/>
<evidence type="ECO:0000313" key="3">
    <source>
        <dbReference type="Proteomes" id="UP001595387"/>
    </source>
</evidence>
<name>A0ABV7A1X4_9BACI</name>
<accession>A0ABV7A1X4</accession>
<feature type="transmembrane region" description="Helical" evidence="1">
    <location>
        <begin position="45"/>
        <end position="64"/>
    </location>
</feature>
<keyword evidence="3" id="KW-1185">Reference proteome</keyword>